<name>A0ABN2RYT4_9MICO</name>
<evidence type="ECO:0000256" key="4">
    <source>
        <dbReference type="ARBA" id="ARBA00023163"/>
    </source>
</evidence>
<reference evidence="7 8" key="1">
    <citation type="journal article" date="2019" name="Int. J. Syst. Evol. Microbiol.">
        <title>The Global Catalogue of Microorganisms (GCM) 10K type strain sequencing project: providing services to taxonomists for standard genome sequencing and annotation.</title>
        <authorList>
            <consortium name="The Broad Institute Genomics Platform"/>
            <consortium name="The Broad Institute Genome Sequencing Center for Infectious Disease"/>
            <person name="Wu L."/>
            <person name="Ma J."/>
        </authorList>
    </citation>
    <scope>NUCLEOTIDE SEQUENCE [LARGE SCALE GENOMIC DNA]</scope>
    <source>
        <strain evidence="7 8">JCM 15628</strain>
    </source>
</reference>
<feature type="domain" description="RNA polymerase sigma-70 region 2" evidence="5">
    <location>
        <begin position="34"/>
        <end position="89"/>
    </location>
</feature>
<dbReference type="InterPro" id="IPR013249">
    <property type="entry name" value="RNA_pol_sigma70_r4_t2"/>
</dbReference>
<dbReference type="EMBL" id="BAAAPU010000007">
    <property type="protein sequence ID" value="GAA1976757.1"/>
    <property type="molecule type" value="Genomic_DNA"/>
</dbReference>
<keyword evidence="3" id="KW-0731">Sigma factor</keyword>
<feature type="domain" description="RNA polymerase sigma factor 70 region 4 type 2" evidence="6">
    <location>
        <begin position="122"/>
        <end position="171"/>
    </location>
</feature>
<keyword evidence="8" id="KW-1185">Reference proteome</keyword>
<dbReference type="InterPro" id="IPR036388">
    <property type="entry name" value="WH-like_DNA-bd_sf"/>
</dbReference>
<proteinExistence type="inferred from homology"/>
<dbReference type="InterPro" id="IPR013324">
    <property type="entry name" value="RNA_pol_sigma_r3/r4-like"/>
</dbReference>
<dbReference type="Pfam" id="PF08281">
    <property type="entry name" value="Sigma70_r4_2"/>
    <property type="match status" value="1"/>
</dbReference>
<dbReference type="InterPro" id="IPR014284">
    <property type="entry name" value="RNA_pol_sigma-70_dom"/>
</dbReference>
<dbReference type="Gene3D" id="1.10.10.10">
    <property type="entry name" value="Winged helix-like DNA-binding domain superfamily/Winged helix DNA-binding domain"/>
    <property type="match status" value="1"/>
</dbReference>
<dbReference type="Proteomes" id="UP001500013">
    <property type="component" value="Unassembled WGS sequence"/>
</dbReference>
<gene>
    <name evidence="7" type="ORF">GCM10009817_16330</name>
</gene>
<dbReference type="PANTHER" id="PTHR43133:SF66">
    <property type="entry name" value="ECF RNA POLYMERASE SIGMA FACTOR SIGK"/>
    <property type="match status" value="1"/>
</dbReference>
<dbReference type="NCBIfam" id="TIGR02937">
    <property type="entry name" value="sigma70-ECF"/>
    <property type="match status" value="1"/>
</dbReference>
<dbReference type="SUPFAM" id="SSF88659">
    <property type="entry name" value="Sigma3 and sigma4 domains of RNA polymerase sigma factors"/>
    <property type="match status" value="1"/>
</dbReference>
<dbReference type="InterPro" id="IPR013325">
    <property type="entry name" value="RNA_pol_sigma_r2"/>
</dbReference>
<evidence type="ECO:0000256" key="3">
    <source>
        <dbReference type="ARBA" id="ARBA00023082"/>
    </source>
</evidence>
<organism evidence="7 8">
    <name type="scientific">Terrabacter lapilli</name>
    <dbReference type="NCBI Taxonomy" id="436231"/>
    <lineage>
        <taxon>Bacteria</taxon>
        <taxon>Bacillati</taxon>
        <taxon>Actinomycetota</taxon>
        <taxon>Actinomycetes</taxon>
        <taxon>Micrococcales</taxon>
        <taxon>Intrasporangiaceae</taxon>
        <taxon>Terrabacter</taxon>
    </lineage>
</organism>
<comment type="caution">
    <text evidence="7">The sequence shown here is derived from an EMBL/GenBank/DDBJ whole genome shotgun (WGS) entry which is preliminary data.</text>
</comment>
<evidence type="ECO:0000256" key="1">
    <source>
        <dbReference type="ARBA" id="ARBA00010641"/>
    </source>
</evidence>
<sequence length="192" mass="21042">MIGQEFETLLADARAGDEAAFARLWRDLNPALLRYLALGEQAPEEVAAETWLGVVKGLRTFRGDEMAWRAWVFTTARRRAVDAARKRARESRLGIRTTTWVAPLAPDCAEEVEQVLTTAEAIALVRRLPPLQAEVVLLRVVAELSVEEVAGLLGRSPGAVRVAAHRGLRALSAMLAETGVTTGTFRTLREVT</sequence>
<keyword evidence="2" id="KW-0805">Transcription regulation</keyword>
<dbReference type="SUPFAM" id="SSF88946">
    <property type="entry name" value="Sigma2 domain of RNA polymerase sigma factors"/>
    <property type="match status" value="1"/>
</dbReference>
<dbReference type="RefSeq" id="WP_344060323.1">
    <property type="nucleotide sequence ID" value="NZ_BAAAPU010000007.1"/>
</dbReference>
<evidence type="ECO:0000313" key="8">
    <source>
        <dbReference type="Proteomes" id="UP001500013"/>
    </source>
</evidence>
<protein>
    <submittedName>
        <fullName evidence="7">RNA polymerase sigma factor</fullName>
    </submittedName>
</protein>
<comment type="similarity">
    <text evidence="1">Belongs to the sigma-70 factor family. ECF subfamily.</text>
</comment>
<dbReference type="Gene3D" id="1.10.1740.10">
    <property type="match status" value="1"/>
</dbReference>
<dbReference type="Pfam" id="PF04542">
    <property type="entry name" value="Sigma70_r2"/>
    <property type="match status" value="1"/>
</dbReference>
<evidence type="ECO:0000256" key="2">
    <source>
        <dbReference type="ARBA" id="ARBA00023015"/>
    </source>
</evidence>
<accession>A0ABN2RYT4</accession>
<keyword evidence="4" id="KW-0804">Transcription</keyword>
<evidence type="ECO:0000313" key="7">
    <source>
        <dbReference type="EMBL" id="GAA1976757.1"/>
    </source>
</evidence>
<dbReference type="PANTHER" id="PTHR43133">
    <property type="entry name" value="RNA POLYMERASE ECF-TYPE SIGMA FACTO"/>
    <property type="match status" value="1"/>
</dbReference>
<evidence type="ECO:0000259" key="5">
    <source>
        <dbReference type="Pfam" id="PF04542"/>
    </source>
</evidence>
<dbReference type="InterPro" id="IPR007627">
    <property type="entry name" value="RNA_pol_sigma70_r2"/>
</dbReference>
<dbReference type="InterPro" id="IPR039425">
    <property type="entry name" value="RNA_pol_sigma-70-like"/>
</dbReference>
<evidence type="ECO:0000259" key="6">
    <source>
        <dbReference type="Pfam" id="PF08281"/>
    </source>
</evidence>